<feature type="compositionally biased region" description="Basic residues" evidence="1">
    <location>
        <begin position="537"/>
        <end position="546"/>
    </location>
</feature>
<sequence>MERRRRDLAHLVGYARLENAANDLRFPGDRQLAHTFNLTLYLFALEMAGDIPEAVRELRQLDLHDTDYAAMCRLFCSVSRIHQEIERYLEGLQPPKQTTERAMAEISTINMQMREWRENLSAISQQARRLNVPAHHGKHNPFKLEIQVVHTQLERFRDTFATIAATFELLSSTFCEQLYHPALAGLEDGELLKVKEALDNMNFRLEFLYDSAQSDKACTQQKIDVCDHLFKKAAEERAARQQQKSAASSTTSRTQPYPAEEAHQTTTTPAEHYEQPVEALRAELREALPASKPGGRHRPSTLNAATRDASRIATPDLAARAQLGDDDSPTATQAPSTPYDGPSTGSLSAPLTPSNFMASFSVVEEQIHRRGQHNRAATIEPSNYVATEAVAGPSQLGPVVRTRRHGQSRPRIFTGSFNALEHAVQRLRISDDDGSTTREVTERTGRTGPVVRDFATPSGSGTPMTSIPPSPVTLLHRHDTSVIRETEIVHRDSDRRPRPEPRRLDRTRTATLEDTTSFSDWLNRPSRDNSSRPRSSSSRRRRERTL</sequence>
<evidence type="ECO:0000256" key="1">
    <source>
        <dbReference type="SAM" id="MobiDB-lite"/>
    </source>
</evidence>
<feature type="compositionally biased region" description="Low complexity" evidence="1">
    <location>
        <begin position="240"/>
        <end position="255"/>
    </location>
</feature>
<dbReference type="OrthoDB" id="3644573at2759"/>
<name>A0A6A6F7Z9_9PEZI</name>
<gene>
    <name evidence="2" type="ORF">CERZMDRAFT_100177</name>
</gene>
<accession>A0A6A6F7Z9</accession>
<dbReference type="AlphaFoldDB" id="A0A6A6F7Z9"/>
<feature type="compositionally biased region" description="Basic and acidic residues" evidence="1">
    <location>
        <begin position="433"/>
        <end position="445"/>
    </location>
</feature>
<evidence type="ECO:0000313" key="2">
    <source>
        <dbReference type="EMBL" id="KAF2209773.1"/>
    </source>
</evidence>
<proteinExistence type="predicted"/>
<keyword evidence="3" id="KW-1185">Reference proteome</keyword>
<dbReference type="EMBL" id="ML992685">
    <property type="protein sequence ID" value="KAF2209773.1"/>
    <property type="molecule type" value="Genomic_DNA"/>
</dbReference>
<organism evidence="2 3">
    <name type="scientific">Cercospora zeae-maydis SCOH1-5</name>
    <dbReference type="NCBI Taxonomy" id="717836"/>
    <lineage>
        <taxon>Eukaryota</taxon>
        <taxon>Fungi</taxon>
        <taxon>Dikarya</taxon>
        <taxon>Ascomycota</taxon>
        <taxon>Pezizomycotina</taxon>
        <taxon>Dothideomycetes</taxon>
        <taxon>Dothideomycetidae</taxon>
        <taxon>Mycosphaerellales</taxon>
        <taxon>Mycosphaerellaceae</taxon>
        <taxon>Cercospora</taxon>
    </lineage>
</organism>
<feature type="compositionally biased region" description="Basic and acidic residues" evidence="1">
    <location>
        <begin position="487"/>
        <end position="508"/>
    </location>
</feature>
<feature type="region of interest" description="Disordered" evidence="1">
    <location>
        <begin position="288"/>
        <end position="349"/>
    </location>
</feature>
<feature type="region of interest" description="Disordered" evidence="1">
    <location>
        <begin position="487"/>
        <end position="546"/>
    </location>
</feature>
<protein>
    <submittedName>
        <fullName evidence="2">Uncharacterized protein</fullName>
    </submittedName>
</protein>
<feature type="compositionally biased region" description="Polar residues" evidence="1">
    <location>
        <begin position="509"/>
        <end position="520"/>
    </location>
</feature>
<dbReference type="Proteomes" id="UP000799539">
    <property type="component" value="Unassembled WGS sequence"/>
</dbReference>
<reference evidence="2" key="1">
    <citation type="journal article" date="2020" name="Stud. Mycol.">
        <title>101 Dothideomycetes genomes: a test case for predicting lifestyles and emergence of pathogens.</title>
        <authorList>
            <person name="Haridas S."/>
            <person name="Albert R."/>
            <person name="Binder M."/>
            <person name="Bloem J."/>
            <person name="Labutti K."/>
            <person name="Salamov A."/>
            <person name="Andreopoulos B."/>
            <person name="Baker S."/>
            <person name="Barry K."/>
            <person name="Bills G."/>
            <person name="Bluhm B."/>
            <person name="Cannon C."/>
            <person name="Castanera R."/>
            <person name="Culley D."/>
            <person name="Daum C."/>
            <person name="Ezra D."/>
            <person name="Gonzalez J."/>
            <person name="Henrissat B."/>
            <person name="Kuo A."/>
            <person name="Liang C."/>
            <person name="Lipzen A."/>
            <person name="Lutzoni F."/>
            <person name="Magnuson J."/>
            <person name="Mondo S."/>
            <person name="Nolan M."/>
            <person name="Ohm R."/>
            <person name="Pangilinan J."/>
            <person name="Park H.-J."/>
            <person name="Ramirez L."/>
            <person name="Alfaro M."/>
            <person name="Sun H."/>
            <person name="Tritt A."/>
            <person name="Yoshinaga Y."/>
            <person name="Zwiers L.-H."/>
            <person name="Turgeon B."/>
            <person name="Goodwin S."/>
            <person name="Spatafora J."/>
            <person name="Crous P."/>
            <person name="Grigoriev I."/>
        </authorList>
    </citation>
    <scope>NUCLEOTIDE SEQUENCE</scope>
    <source>
        <strain evidence="2">SCOH1-5</strain>
    </source>
</reference>
<feature type="region of interest" description="Disordered" evidence="1">
    <location>
        <begin position="433"/>
        <end position="472"/>
    </location>
</feature>
<feature type="region of interest" description="Disordered" evidence="1">
    <location>
        <begin position="237"/>
        <end position="272"/>
    </location>
</feature>
<evidence type="ECO:0000313" key="3">
    <source>
        <dbReference type="Proteomes" id="UP000799539"/>
    </source>
</evidence>